<organism evidence="1">
    <name type="scientific">marine sediment metagenome</name>
    <dbReference type="NCBI Taxonomy" id="412755"/>
    <lineage>
        <taxon>unclassified sequences</taxon>
        <taxon>metagenomes</taxon>
        <taxon>ecological metagenomes</taxon>
    </lineage>
</organism>
<name>X1LSI5_9ZZZZ</name>
<dbReference type="EMBL" id="BARV01021298">
    <property type="protein sequence ID" value="GAI22028.1"/>
    <property type="molecule type" value="Genomic_DNA"/>
</dbReference>
<comment type="caution">
    <text evidence="1">The sequence shown here is derived from an EMBL/GenBank/DDBJ whole genome shotgun (WGS) entry which is preliminary data.</text>
</comment>
<dbReference type="AlphaFoldDB" id="X1LSI5"/>
<protein>
    <submittedName>
        <fullName evidence="1">Uncharacterized protein</fullName>
    </submittedName>
</protein>
<gene>
    <name evidence="1" type="ORF">S06H3_35317</name>
</gene>
<evidence type="ECO:0000313" key="1">
    <source>
        <dbReference type="EMBL" id="GAI22028.1"/>
    </source>
</evidence>
<accession>X1LSI5</accession>
<proteinExistence type="predicted"/>
<reference evidence="1" key="1">
    <citation type="journal article" date="2014" name="Front. Microbiol.">
        <title>High frequency of phylogenetically diverse reductive dehalogenase-homologous genes in deep subseafloor sedimentary metagenomes.</title>
        <authorList>
            <person name="Kawai M."/>
            <person name="Futagami T."/>
            <person name="Toyoda A."/>
            <person name="Takaki Y."/>
            <person name="Nishi S."/>
            <person name="Hori S."/>
            <person name="Arai W."/>
            <person name="Tsubouchi T."/>
            <person name="Morono Y."/>
            <person name="Uchiyama I."/>
            <person name="Ito T."/>
            <person name="Fujiyama A."/>
            <person name="Inagaki F."/>
            <person name="Takami H."/>
        </authorList>
    </citation>
    <scope>NUCLEOTIDE SEQUENCE</scope>
    <source>
        <strain evidence="1">Expedition CK06-06</strain>
    </source>
</reference>
<sequence length="48" mass="5159">MSAAEKVIDHILDIMADYSLSSSANIDSLIRAISDSAESEDVDEEEDG</sequence>